<dbReference type="Pfam" id="PF01738">
    <property type="entry name" value="DLH"/>
    <property type="match status" value="1"/>
</dbReference>
<keyword evidence="6" id="KW-0378">Hydrolase</keyword>
<comment type="caution">
    <text evidence="11">The sequence shown here is derived from an EMBL/GenBank/DDBJ whole genome shotgun (WGS) entry which is preliminary data.</text>
</comment>
<dbReference type="InterPro" id="IPR002925">
    <property type="entry name" value="Dienelactn_hydro"/>
</dbReference>
<dbReference type="InterPro" id="IPR043595">
    <property type="entry name" value="FaeB/C/D"/>
</dbReference>
<comment type="function">
    <text evidence="9">Involved in degradation of plant cell walls. Hydrolyzes the feruloyl-arabinose ester bond in arabinoxylans, and the feruloyl-galactose ester bond in pectin. Active against paranitrophenyl-acetate, methyl ferulate and wheat arabinoxylan.</text>
</comment>
<evidence type="ECO:0000256" key="2">
    <source>
        <dbReference type="ARBA" id="ARBA00010278"/>
    </source>
</evidence>
<dbReference type="EMBL" id="BAABGA010000120">
    <property type="protein sequence ID" value="GAA4473377.1"/>
    <property type="molecule type" value="Genomic_DNA"/>
</dbReference>
<keyword evidence="5" id="KW-0732">Signal</keyword>
<protein>
    <recommendedName>
        <fullName evidence="10">Dienelactone hydrolase domain-containing protein</fullName>
    </recommendedName>
</protein>
<keyword evidence="7" id="KW-0119">Carbohydrate metabolism</keyword>
<feature type="domain" description="Dienelactone hydrolase" evidence="10">
    <location>
        <begin position="44"/>
        <end position="150"/>
    </location>
</feature>
<evidence type="ECO:0000256" key="9">
    <source>
        <dbReference type="ARBA" id="ARBA00025250"/>
    </source>
</evidence>
<dbReference type="Proteomes" id="UP001500840">
    <property type="component" value="Unassembled WGS sequence"/>
</dbReference>
<evidence type="ECO:0000256" key="1">
    <source>
        <dbReference type="ARBA" id="ARBA00004613"/>
    </source>
</evidence>
<evidence type="ECO:0000313" key="12">
    <source>
        <dbReference type="Proteomes" id="UP001500840"/>
    </source>
</evidence>
<dbReference type="PANTHER" id="PTHR38050:SF1">
    <property type="entry name" value="FERULOYL ESTERASE C"/>
    <property type="match status" value="1"/>
</dbReference>
<keyword evidence="4" id="KW-0858">Xylan degradation</keyword>
<dbReference type="InterPro" id="IPR029058">
    <property type="entry name" value="AB_hydrolase_fold"/>
</dbReference>
<keyword evidence="12" id="KW-1185">Reference proteome</keyword>
<evidence type="ECO:0000256" key="4">
    <source>
        <dbReference type="ARBA" id="ARBA00022651"/>
    </source>
</evidence>
<dbReference type="SUPFAM" id="SSF53474">
    <property type="entry name" value="alpha/beta-Hydrolases"/>
    <property type="match status" value="1"/>
</dbReference>
<evidence type="ECO:0000313" key="11">
    <source>
        <dbReference type="EMBL" id="GAA4473377.1"/>
    </source>
</evidence>
<accession>A0ABP8NXC3</accession>
<evidence type="ECO:0000256" key="7">
    <source>
        <dbReference type="ARBA" id="ARBA00023277"/>
    </source>
</evidence>
<keyword evidence="8" id="KW-0624">Polysaccharide degradation</keyword>
<reference evidence="12" key="1">
    <citation type="journal article" date="2019" name="Int. J. Syst. Evol. Microbiol.">
        <title>The Global Catalogue of Microorganisms (GCM) 10K type strain sequencing project: providing services to taxonomists for standard genome sequencing and annotation.</title>
        <authorList>
            <consortium name="The Broad Institute Genomics Platform"/>
            <consortium name="The Broad Institute Genome Sequencing Center for Infectious Disease"/>
            <person name="Wu L."/>
            <person name="Ma J."/>
        </authorList>
    </citation>
    <scope>NUCLEOTIDE SEQUENCE [LARGE SCALE GENOMIC DNA]</scope>
    <source>
        <strain evidence="12">JCM 17759</strain>
    </source>
</reference>
<evidence type="ECO:0000256" key="5">
    <source>
        <dbReference type="ARBA" id="ARBA00022729"/>
    </source>
</evidence>
<dbReference type="Gene3D" id="3.40.50.1820">
    <property type="entry name" value="alpha/beta hydrolase"/>
    <property type="match status" value="1"/>
</dbReference>
<sequence>MATYSQLDRLASDHGCLLVYPTGLNAMWAAIDVDPETLDNNRDVRFFDAMLEHIAAQYAIDRKRIYLTGMSNGASFAQLLANVRSADVAAVVACSGPRPRALNDAQHRFPILLIVGDDDLASGSMQSDLDYYRTAGHDAELIVVRGLGHEWSTQHNTEAWAFMVDRQLSQ</sequence>
<evidence type="ECO:0000256" key="3">
    <source>
        <dbReference type="ARBA" id="ARBA00022525"/>
    </source>
</evidence>
<evidence type="ECO:0000256" key="8">
    <source>
        <dbReference type="ARBA" id="ARBA00023326"/>
    </source>
</evidence>
<evidence type="ECO:0000259" key="10">
    <source>
        <dbReference type="Pfam" id="PF01738"/>
    </source>
</evidence>
<dbReference type="PANTHER" id="PTHR38050">
    <property type="match status" value="1"/>
</dbReference>
<organism evidence="11 12">
    <name type="scientific">Novipirellula rosea</name>
    <dbReference type="NCBI Taxonomy" id="1031540"/>
    <lineage>
        <taxon>Bacteria</taxon>
        <taxon>Pseudomonadati</taxon>
        <taxon>Planctomycetota</taxon>
        <taxon>Planctomycetia</taxon>
        <taxon>Pirellulales</taxon>
        <taxon>Pirellulaceae</taxon>
        <taxon>Novipirellula</taxon>
    </lineage>
</organism>
<name>A0ABP8NXC3_9BACT</name>
<proteinExistence type="inferred from homology"/>
<comment type="similarity">
    <text evidence="2">Belongs to the faeC family.</text>
</comment>
<comment type="subcellular location">
    <subcellularLocation>
        <location evidence="1">Secreted</location>
    </subcellularLocation>
</comment>
<keyword evidence="3" id="KW-0964">Secreted</keyword>
<evidence type="ECO:0000256" key="6">
    <source>
        <dbReference type="ARBA" id="ARBA00022801"/>
    </source>
</evidence>
<gene>
    <name evidence="11" type="ORF">GCM10023156_71250</name>
</gene>